<evidence type="ECO:0000313" key="1">
    <source>
        <dbReference type="EMBL" id="MBA0683478.1"/>
    </source>
</evidence>
<sequence>MKRFAIGPMTTLKHIEWCGRKINDNIPEPSQGDSQPIGKHLRVIPSELEIIR</sequence>
<name>A0A7J8X875_GOSAI</name>
<dbReference type="AlphaFoldDB" id="A0A7J8X875"/>
<evidence type="ECO:0000313" key="2">
    <source>
        <dbReference type="Proteomes" id="UP000593577"/>
    </source>
</evidence>
<reference evidence="1 2" key="1">
    <citation type="journal article" date="2019" name="Genome Biol. Evol.">
        <title>Insights into the evolution of the New World diploid cottons (Gossypium, subgenus Houzingenia) based on genome sequencing.</title>
        <authorList>
            <person name="Grover C.E."/>
            <person name="Arick M.A. 2nd"/>
            <person name="Thrash A."/>
            <person name="Conover J.L."/>
            <person name="Sanders W.S."/>
            <person name="Peterson D.G."/>
            <person name="Frelichowski J.E."/>
            <person name="Scheffler J.A."/>
            <person name="Scheffler B.E."/>
            <person name="Wendel J.F."/>
        </authorList>
    </citation>
    <scope>NUCLEOTIDE SEQUENCE [LARGE SCALE GENOMIC DNA]</scope>
    <source>
        <strain evidence="1">185</strain>
        <tissue evidence="1">Leaf</tissue>
    </source>
</reference>
<proteinExistence type="predicted"/>
<dbReference type="EMBL" id="JABFAA010000006">
    <property type="protein sequence ID" value="MBA0683478.1"/>
    <property type="molecule type" value="Genomic_DNA"/>
</dbReference>
<keyword evidence="2" id="KW-1185">Reference proteome</keyword>
<accession>A0A7J8X875</accession>
<comment type="caution">
    <text evidence="1">The sequence shown here is derived from an EMBL/GenBank/DDBJ whole genome shotgun (WGS) entry which is preliminary data.</text>
</comment>
<dbReference type="Proteomes" id="UP000593577">
    <property type="component" value="Unassembled WGS sequence"/>
</dbReference>
<protein>
    <submittedName>
        <fullName evidence="1">Uncharacterized protein</fullName>
    </submittedName>
</protein>
<organism evidence="1 2">
    <name type="scientific">Gossypium aridum</name>
    <name type="common">American cotton</name>
    <name type="synonym">Erioxylum aridum</name>
    <dbReference type="NCBI Taxonomy" id="34290"/>
    <lineage>
        <taxon>Eukaryota</taxon>
        <taxon>Viridiplantae</taxon>
        <taxon>Streptophyta</taxon>
        <taxon>Embryophyta</taxon>
        <taxon>Tracheophyta</taxon>
        <taxon>Spermatophyta</taxon>
        <taxon>Magnoliopsida</taxon>
        <taxon>eudicotyledons</taxon>
        <taxon>Gunneridae</taxon>
        <taxon>Pentapetalae</taxon>
        <taxon>rosids</taxon>
        <taxon>malvids</taxon>
        <taxon>Malvales</taxon>
        <taxon>Malvaceae</taxon>
        <taxon>Malvoideae</taxon>
        <taxon>Gossypium</taxon>
    </lineage>
</organism>
<gene>
    <name evidence="1" type="ORF">Goari_025133</name>
</gene>